<gene>
    <name evidence="2" type="ORF">CLV58_13216</name>
</gene>
<proteinExistence type="predicted"/>
<sequence length="156" mass="17308">MATKTSQSATSADKPKSSSAKKKPDANYDKPDLREKLKEEIKAGDKGGKPGQWSARKAQLLTHEYEKAGGGYLDEKRTEAQQHLEKWTDEDWQTSDGKPADRDGGTTRYLPKEAWDELSPAEKKATNAKKQAGSKEGKQFVDNTAKAKKARQKAQE</sequence>
<dbReference type="EMBL" id="PVTE01000032">
    <property type="protein sequence ID" value="PRY27746.1"/>
    <property type="molecule type" value="Genomic_DNA"/>
</dbReference>
<organism evidence="2 3">
    <name type="scientific">Spirosoma oryzae</name>
    <dbReference type="NCBI Taxonomy" id="1469603"/>
    <lineage>
        <taxon>Bacteria</taxon>
        <taxon>Pseudomonadati</taxon>
        <taxon>Bacteroidota</taxon>
        <taxon>Cytophagia</taxon>
        <taxon>Cytophagales</taxon>
        <taxon>Cytophagaceae</taxon>
        <taxon>Spirosoma</taxon>
    </lineage>
</organism>
<feature type="region of interest" description="Disordered" evidence="1">
    <location>
        <begin position="1"/>
        <end position="56"/>
    </location>
</feature>
<feature type="compositionally biased region" description="Basic and acidic residues" evidence="1">
    <location>
        <begin position="98"/>
        <end position="125"/>
    </location>
</feature>
<comment type="caution">
    <text evidence="2">The sequence shown here is derived from an EMBL/GenBank/DDBJ whole genome shotgun (WGS) entry which is preliminary data.</text>
</comment>
<name>A0A2T0S2T2_9BACT</name>
<evidence type="ECO:0008006" key="4">
    <source>
        <dbReference type="Google" id="ProtNLM"/>
    </source>
</evidence>
<evidence type="ECO:0000256" key="1">
    <source>
        <dbReference type="SAM" id="MobiDB-lite"/>
    </source>
</evidence>
<feature type="compositionally biased region" description="Basic and acidic residues" evidence="1">
    <location>
        <begin position="22"/>
        <end position="48"/>
    </location>
</feature>
<feature type="compositionally biased region" description="Basic and acidic residues" evidence="1">
    <location>
        <begin position="69"/>
        <end position="89"/>
    </location>
</feature>
<dbReference type="AlphaFoldDB" id="A0A2T0S2T2"/>
<evidence type="ECO:0000313" key="2">
    <source>
        <dbReference type="EMBL" id="PRY27746.1"/>
    </source>
</evidence>
<reference evidence="2 3" key="1">
    <citation type="submission" date="2018-03" db="EMBL/GenBank/DDBJ databases">
        <title>Genomic Encyclopedia of Archaeal and Bacterial Type Strains, Phase II (KMG-II): from individual species to whole genera.</title>
        <authorList>
            <person name="Goeker M."/>
        </authorList>
    </citation>
    <scope>NUCLEOTIDE SEQUENCE [LARGE SCALE GENOMIC DNA]</scope>
    <source>
        <strain evidence="2 3">DSM 28354</strain>
    </source>
</reference>
<feature type="region of interest" description="Disordered" evidence="1">
    <location>
        <begin position="69"/>
        <end position="156"/>
    </location>
</feature>
<dbReference type="RefSeq" id="WP_106140468.1">
    <property type="nucleotide sequence ID" value="NZ_PVTE01000032.1"/>
</dbReference>
<dbReference type="OrthoDB" id="791686at2"/>
<protein>
    <recommendedName>
        <fullName evidence="4">DUF5872 domain-containing protein</fullName>
    </recommendedName>
</protein>
<feature type="compositionally biased region" description="Basic residues" evidence="1">
    <location>
        <begin position="146"/>
        <end position="156"/>
    </location>
</feature>
<dbReference type="Proteomes" id="UP000238375">
    <property type="component" value="Unassembled WGS sequence"/>
</dbReference>
<accession>A0A2T0S2T2</accession>
<keyword evidence="3" id="KW-1185">Reference proteome</keyword>
<evidence type="ECO:0000313" key="3">
    <source>
        <dbReference type="Proteomes" id="UP000238375"/>
    </source>
</evidence>